<name>A0A3S4PEA3_PSEFL</name>
<feature type="compositionally biased region" description="Gly residues" evidence="8">
    <location>
        <begin position="25"/>
        <end position="43"/>
    </location>
</feature>
<dbReference type="GO" id="GO:0016787">
    <property type="term" value="F:hydrolase activity"/>
    <property type="evidence" value="ECO:0007669"/>
    <property type="project" value="UniProtKB-KW"/>
</dbReference>
<keyword evidence="5 10" id="KW-0378">Hydrolase</keyword>
<evidence type="ECO:0000256" key="1">
    <source>
        <dbReference type="ARBA" id="ARBA00006811"/>
    </source>
</evidence>
<comment type="similarity">
    <text evidence="1">Belongs to the colicin/pyosin nuclease family.</text>
</comment>
<feature type="compositionally biased region" description="Polar residues" evidence="8">
    <location>
        <begin position="1"/>
        <end position="10"/>
    </location>
</feature>
<dbReference type="EMBL" id="LR134318">
    <property type="protein sequence ID" value="VEF09728.1"/>
    <property type="molecule type" value="Genomic_DNA"/>
</dbReference>
<dbReference type="EC" id="3.1.-.-" evidence="10"/>
<dbReference type="Pfam" id="PF06958">
    <property type="entry name" value="Pyocin_S"/>
    <property type="match status" value="1"/>
</dbReference>
<evidence type="ECO:0000313" key="11">
    <source>
        <dbReference type="Proteomes" id="UP000281909"/>
    </source>
</evidence>
<dbReference type="Proteomes" id="UP000281909">
    <property type="component" value="Chromosome"/>
</dbReference>
<evidence type="ECO:0000256" key="3">
    <source>
        <dbReference type="ARBA" id="ARBA00022722"/>
    </source>
</evidence>
<keyword evidence="4" id="KW-0255">Endonuclease</keyword>
<feature type="domain" description="Pyosin/cloacin translocation" evidence="9">
    <location>
        <begin position="385"/>
        <end position="502"/>
    </location>
</feature>
<organism evidence="10 11">
    <name type="scientific">Pseudomonas fluorescens</name>
    <dbReference type="NCBI Taxonomy" id="294"/>
    <lineage>
        <taxon>Bacteria</taxon>
        <taxon>Pseudomonadati</taxon>
        <taxon>Pseudomonadota</taxon>
        <taxon>Gammaproteobacteria</taxon>
        <taxon>Pseudomonadales</taxon>
        <taxon>Pseudomonadaceae</taxon>
        <taxon>Pseudomonas</taxon>
    </lineage>
</organism>
<feature type="compositionally biased region" description="Low complexity" evidence="8">
    <location>
        <begin position="58"/>
        <end position="68"/>
    </location>
</feature>
<evidence type="ECO:0000256" key="8">
    <source>
        <dbReference type="SAM" id="MobiDB-lite"/>
    </source>
</evidence>
<dbReference type="SUPFAM" id="SSF54060">
    <property type="entry name" value="His-Me finger endonucleases"/>
    <property type="match status" value="1"/>
</dbReference>
<dbReference type="GO" id="GO:0004519">
    <property type="term" value="F:endonuclease activity"/>
    <property type="evidence" value="ECO:0007669"/>
    <property type="project" value="UniProtKB-KW"/>
</dbReference>
<keyword evidence="6" id="KW-0044">Antibiotic</keyword>
<dbReference type="InterPro" id="IPR037146">
    <property type="entry name" value="Colicin/pyocin_DNase_dom_sf"/>
</dbReference>
<evidence type="ECO:0000256" key="2">
    <source>
        <dbReference type="ARBA" id="ARBA00022529"/>
    </source>
</evidence>
<keyword evidence="7" id="KW-0078">Bacteriocin</keyword>
<sequence length="857" mass="92927">MAQNTFNDGTSGDVVIRSGPPASSGGSGSGFGGGGGVSGGFGGTSKKKQKARKRALAAHRQAQANQQAEAAARAQAEAAQAQAAQARAQEQARQQALLQFLESLAQRHNVIRAAADSRFAERTKQLSPLLEQEIVASRRPPTINNSERWQLHTITLQKNEIDGLIARKTADLNAKNTLARSFDGHDPLTRNANDYLTRLEQFGQALNDGHQIWETAYNAAHEARLLASQINVLRGKSAALARHHAEQKVVWRERDANWEAQRKFVEQREARVRFKQQVDENARVSQLRQANTFTVPMAPGATFLMQAGAWVADVSTKLLVKAVQEAVSRLALPALGPRPTTVLIAGLVYSPTLGNGELTPEQRRRLFQSVAVPAQALGLSDEQALRSIADSGGSVEMPYRLKNENVPDGTAVIVVATGNDIGTQVPVINAVLDPLTGDYTAQVPGSPTRYLQFTADIPVSQSASSQARVAVLPPLTQNLPKGADLRIQDCIICLPGSAPIYLSFSPPPLGSGIVTGTGQPATADWWKHSTGTTGAAIPTQIGDQLRGREITSFRAFDQTFWRTLGEQAALTEQFDEVNKKRVEKGFAPYAPKSAWVGERRDFELRFQETAEIGANPFNLDKISVATPRSAHGRRGVLPNVQPWPVPPVGIGTWTPPVPPGAEQLGSTTTPIAPSTPVVYPGQPVIPILPANETFPAVDEGQVGANIPGFPADMELPSPDLVFVGPPVEPLEVGPYNELSGRSRGDGLDIDHIPSRKALDLHLRYAFPELNRQRRADMVNKAPSVAIPVYVHQKFSETYGGRNNRNKQMADAESLRRAVDINFDAIKIGLSQMGFDEVSIEKARSEIHDLHNRQGWYE</sequence>
<dbReference type="RefSeq" id="WP_126361091.1">
    <property type="nucleotide sequence ID" value="NZ_LR134318.1"/>
</dbReference>
<evidence type="ECO:0000259" key="9">
    <source>
        <dbReference type="Pfam" id="PF06958"/>
    </source>
</evidence>
<keyword evidence="2" id="KW-0929">Antimicrobial</keyword>
<evidence type="ECO:0000256" key="4">
    <source>
        <dbReference type="ARBA" id="ARBA00022759"/>
    </source>
</evidence>
<keyword evidence="3" id="KW-0540">Nuclease</keyword>
<feature type="region of interest" description="Disordered" evidence="8">
    <location>
        <begin position="1"/>
        <end position="68"/>
    </location>
</feature>
<accession>A0A3S4PEA3</accession>
<dbReference type="InterPro" id="IPR044925">
    <property type="entry name" value="His-Me_finger_sf"/>
</dbReference>
<dbReference type="AlphaFoldDB" id="A0A3S4PEA3"/>
<reference evidence="10 11" key="1">
    <citation type="submission" date="2018-12" db="EMBL/GenBank/DDBJ databases">
        <authorList>
            <consortium name="Pathogen Informatics"/>
        </authorList>
    </citation>
    <scope>NUCLEOTIDE SEQUENCE [LARGE SCALE GENOMIC DNA]</scope>
    <source>
        <strain evidence="10 11">NCTC9428</strain>
    </source>
</reference>
<dbReference type="OrthoDB" id="982153at2"/>
<dbReference type="InterPro" id="IPR036302">
    <property type="entry name" value="Pyosin/cloacin_T_dom_sf"/>
</dbReference>
<dbReference type="SUPFAM" id="SSF69369">
    <property type="entry name" value="Cloacin translocation domain"/>
    <property type="match status" value="1"/>
</dbReference>
<evidence type="ECO:0000313" key="10">
    <source>
        <dbReference type="EMBL" id="VEF09728.1"/>
    </source>
</evidence>
<evidence type="ECO:0000256" key="7">
    <source>
        <dbReference type="ARBA" id="ARBA00023048"/>
    </source>
</evidence>
<protein>
    <submittedName>
        <fullName evidence="10">S-type pyocin domain-containing protein</fullName>
        <ecNumber evidence="10">3.1.-.-</ecNumber>
    </submittedName>
</protein>
<evidence type="ECO:0000256" key="5">
    <source>
        <dbReference type="ARBA" id="ARBA00022801"/>
    </source>
</evidence>
<dbReference type="GO" id="GO:0042742">
    <property type="term" value="P:defense response to bacterium"/>
    <property type="evidence" value="ECO:0007669"/>
    <property type="project" value="UniProtKB-KW"/>
</dbReference>
<dbReference type="Gene3D" id="3.90.540.10">
    <property type="entry name" value="Colicin/pyocin, DNase domain"/>
    <property type="match status" value="1"/>
</dbReference>
<dbReference type="InterPro" id="IPR016128">
    <property type="entry name" value="Pyosin/cloacin_T_dom"/>
</dbReference>
<gene>
    <name evidence="10" type="primary">pys1</name>
    <name evidence="10" type="ORF">NCTC9428_01429</name>
</gene>
<proteinExistence type="inferred from homology"/>
<dbReference type="Pfam" id="PF21431">
    <property type="entry name" value="Col-Pyo_DNase"/>
    <property type="match status" value="1"/>
</dbReference>
<evidence type="ECO:0000256" key="6">
    <source>
        <dbReference type="ARBA" id="ARBA00023022"/>
    </source>
</evidence>
<feature type="compositionally biased region" description="Basic residues" evidence="8">
    <location>
        <begin position="45"/>
        <end position="57"/>
    </location>
</feature>
<dbReference type="GO" id="GO:0031640">
    <property type="term" value="P:killing of cells of another organism"/>
    <property type="evidence" value="ECO:0007669"/>
    <property type="project" value="UniProtKB-KW"/>
</dbReference>